<dbReference type="GO" id="GO:0030687">
    <property type="term" value="C:preribosome, large subunit precursor"/>
    <property type="evidence" value="ECO:0007669"/>
    <property type="project" value="TreeGrafter"/>
</dbReference>
<keyword evidence="6" id="KW-0690">Ribosome biogenesis</keyword>
<evidence type="ECO:0000256" key="2">
    <source>
        <dbReference type="ARBA" id="ARBA00008889"/>
    </source>
</evidence>
<dbReference type="InterPro" id="IPR043164">
    <property type="entry name" value="Ribosomal_uL10-like_insert_sf"/>
</dbReference>
<dbReference type="STRING" id="1036808.A0A0C3D7M4"/>
<sequence>MPKSKRAKVVSLTKVAKKTKEHKGALLTNVQENSDKWMYCYVFSVGMMRNTHLKTVRKLWKDSARIFFGRATVMAKALGTTPEEEHRPGLHKLSQHIKGQVGLLFTNSEPQEVIGWFDDFRQPDFARTGNIASRTVTLPVGPVMRVHSNPPEPFLHNEDPQLRKLGLTTTMKKGVPTLETLHTICEKGKPLTSEQAQLLKLIGEKMVVFRIMLKARWDSETGEVTEMGGGIGDEAEDENIGEAEDEIGMKSR</sequence>
<feature type="compositionally biased region" description="Acidic residues" evidence="7">
    <location>
        <begin position="233"/>
        <end position="246"/>
    </location>
</feature>
<evidence type="ECO:0000256" key="3">
    <source>
        <dbReference type="ARBA" id="ARBA00011117"/>
    </source>
</evidence>
<dbReference type="GO" id="GO:0005730">
    <property type="term" value="C:nucleolus"/>
    <property type="evidence" value="ECO:0007669"/>
    <property type="project" value="UniProtKB-SubCell"/>
</dbReference>
<accession>A0A0C3D7M4</accession>
<dbReference type="GO" id="GO:0005737">
    <property type="term" value="C:cytoplasm"/>
    <property type="evidence" value="ECO:0007669"/>
    <property type="project" value="UniProtKB-SubCell"/>
</dbReference>
<dbReference type="InterPro" id="IPR040637">
    <property type="entry name" value="Ribosomal_uL10-like_insert"/>
</dbReference>
<gene>
    <name evidence="9" type="ORF">SCLCIDRAFT_556087</name>
</gene>
<keyword evidence="4 6" id="KW-0963">Cytoplasm</keyword>
<reference evidence="9 10" key="1">
    <citation type="submission" date="2014-04" db="EMBL/GenBank/DDBJ databases">
        <authorList>
            <consortium name="DOE Joint Genome Institute"/>
            <person name="Kuo A."/>
            <person name="Kohler A."/>
            <person name="Nagy L.G."/>
            <person name="Floudas D."/>
            <person name="Copeland A."/>
            <person name="Barry K.W."/>
            <person name="Cichocki N."/>
            <person name="Veneault-Fourrey C."/>
            <person name="LaButti K."/>
            <person name="Lindquist E.A."/>
            <person name="Lipzen A."/>
            <person name="Lundell T."/>
            <person name="Morin E."/>
            <person name="Murat C."/>
            <person name="Sun H."/>
            <person name="Tunlid A."/>
            <person name="Henrissat B."/>
            <person name="Grigoriev I.V."/>
            <person name="Hibbett D.S."/>
            <person name="Martin F."/>
            <person name="Nordberg H.P."/>
            <person name="Cantor M.N."/>
            <person name="Hua S.X."/>
        </authorList>
    </citation>
    <scope>NUCLEOTIDE SEQUENCE [LARGE SCALE GENOMIC DNA]</scope>
    <source>
        <strain evidence="9 10">Foug A</strain>
    </source>
</reference>
<evidence type="ECO:0000313" key="10">
    <source>
        <dbReference type="Proteomes" id="UP000053989"/>
    </source>
</evidence>
<proteinExistence type="inferred from homology"/>
<evidence type="ECO:0000256" key="7">
    <source>
        <dbReference type="SAM" id="MobiDB-lite"/>
    </source>
</evidence>
<dbReference type="InParanoid" id="A0A0C3D7M4"/>
<dbReference type="InterPro" id="IPR033867">
    <property type="entry name" value="Mrt4"/>
</dbReference>
<reference evidence="10" key="2">
    <citation type="submission" date="2015-01" db="EMBL/GenBank/DDBJ databases">
        <title>Evolutionary Origins and Diversification of the Mycorrhizal Mutualists.</title>
        <authorList>
            <consortium name="DOE Joint Genome Institute"/>
            <consortium name="Mycorrhizal Genomics Consortium"/>
            <person name="Kohler A."/>
            <person name="Kuo A."/>
            <person name="Nagy L.G."/>
            <person name="Floudas D."/>
            <person name="Copeland A."/>
            <person name="Barry K.W."/>
            <person name="Cichocki N."/>
            <person name="Veneault-Fourrey C."/>
            <person name="LaButti K."/>
            <person name="Lindquist E.A."/>
            <person name="Lipzen A."/>
            <person name="Lundell T."/>
            <person name="Morin E."/>
            <person name="Murat C."/>
            <person name="Riley R."/>
            <person name="Ohm R."/>
            <person name="Sun H."/>
            <person name="Tunlid A."/>
            <person name="Henrissat B."/>
            <person name="Grigoriev I.V."/>
            <person name="Hibbett D.S."/>
            <person name="Martin F."/>
        </authorList>
    </citation>
    <scope>NUCLEOTIDE SEQUENCE [LARGE SCALE GENOMIC DNA]</scope>
    <source>
        <strain evidence="10">Foug A</strain>
    </source>
</reference>
<keyword evidence="5 6" id="KW-0539">Nucleus</keyword>
<dbReference type="GO" id="GO:0006364">
    <property type="term" value="P:rRNA processing"/>
    <property type="evidence" value="ECO:0007669"/>
    <property type="project" value="TreeGrafter"/>
</dbReference>
<protein>
    <recommendedName>
        <fullName evidence="6">Ribosome assembly factor mrt4</fullName>
    </recommendedName>
</protein>
<dbReference type="FunFam" id="3.90.105.20:FF:000003">
    <property type="entry name" value="Ribosome assembly factor mrt4"/>
    <property type="match status" value="1"/>
</dbReference>
<dbReference type="PANTHER" id="PTHR45841">
    <property type="entry name" value="MRNA TURNOVER PROTEIN 4 MRTO4"/>
    <property type="match status" value="1"/>
</dbReference>
<evidence type="ECO:0000256" key="1">
    <source>
        <dbReference type="ARBA" id="ARBA00004046"/>
    </source>
</evidence>
<keyword evidence="10" id="KW-1185">Reference proteome</keyword>
<evidence type="ECO:0000256" key="4">
    <source>
        <dbReference type="ARBA" id="ARBA00022490"/>
    </source>
</evidence>
<dbReference type="Gene3D" id="3.30.70.1730">
    <property type="match status" value="1"/>
</dbReference>
<evidence type="ECO:0000313" key="9">
    <source>
        <dbReference type="EMBL" id="KIM52404.1"/>
    </source>
</evidence>
<dbReference type="PANTHER" id="PTHR45841:SF1">
    <property type="entry name" value="MRNA TURNOVER PROTEIN 4 HOMOLOG"/>
    <property type="match status" value="1"/>
</dbReference>
<evidence type="ECO:0000256" key="6">
    <source>
        <dbReference type="RuleBase" id="RU364039"/>
    </source>
</evidence>
<dbReference type="InterPro" id="IPR001790">
    <property type="entry name" value="Ribosomal_uL10"/>
</dbReference>
<dbReference type="EMBL" id="KN822211">
    <property type="protein sequence ID" value="KIM52404.1"/>
    <property type="molecule type" value="Genomic_DNA"/>
</dbReference>
<dbReference type="Gene3D" id="3.90.105.20">
    <property type="match status" value="1"/>
</dbReference>
<name>A0A0C3D7M4_9AGAM</name>
<dbReference type="Proteomes" id="UP000053989">
    <property type="component" value="Unassembled WGS sequence"/>
</dbReference>
<dbReference type="InterPro" id="IPR051742">
    <property type="entry name" value="Ribosome_Assembly_uL10"/>
</dbReference>
<feature type="region of interest" description="Disordered" evidence="7">
    <location>
        <begin position="223"/>
        <end position="252"/>
    </location>
</feature>
<dbReference type="HOGENOM" id="CLU_071690_3_0_1"/>
<comment type="function">
    <text evidence="1 6">Component of the ribosome assembly machinery. Nuclear paralog of the ribosomal protein P0, it binds pre-60S subunits at an early stage of assembly in the nucleolus, and is replaced by P0 in cytoplasmic pre-60S subunits and mature 80S ribosomes.</text>
</comment>
<dbReference type="InterPro" id="IPR043141">
    <property type="entry name" value="Ribosomal_uL10-like_sf"/>
</dbReference>
<comment type="subcellular location">
    <subcellularLocation>
        <location evidence="6">Cytoplasm</location>
    </subcellularLocation>
    <subcellularLocation>
        <location evidence="6">Nucleus</location>
        <location evidence="6">Nucleolus</location>
    </subcellularLocation>
</comment>
<comment type="similarity">
    <text evidence="2 6">Belongs to the universal ribosomal protein uL10 family.</text>
</comment>
<organism evidence="9 10">
    <name type="scientific">Scleroderma citrinum Foug A</name>
    <dbReference type="NCBI Taxonomy" id="1036808"/>
    <lineage>
        <taxon>Eukaryota</taxon>
        <taxon>Fungi</taxon>
        <taxon>Dikarya</taxon>
        <taxon>Basidiomycota</taxon>
        <taxon>Agaricomycotina</taxon>
        <taxon>Agaricomycetes</taxon>
        <taxon>Agaricomycetidae</taxon>
        <taxon>Boletales</taxon>
        <taxon>Sclerodermatineae</taxon>
        <taxon>Sclerodermataceae</taxon>
        <taxon>Scleroderma</taxon>
    </lineage>
</organism>
<dbReference type="SUPFAM" id="SSF160369">
    <property type="entry name" value="Ribosomal protein L10-like"/>
    <property type="match status" value="1"/>
</dbReference>
<dbReference type="Pfam" id="PF17777">
    <property type="entry name" value="RL10P_insert"/>
    <property type="match status" value="1"/>
</dbReference>
<dbReference type="CDD" id="cd05796">
    <property type="entry name" value="Ribosomal_P0_like"/>
    <property type="match status" value="1"/>
</dbReference>
<dbReference type="Pfam" id="PF00466">
    <property type="entry name" value="Ribosomal_L10"/>
    <property type="match status" value="1"/>
</dbReference>
<comment type="subunit">
    <text evidence="3 6">Associates with the pre-60S ribosomal particle.</text>
</comment>
<dbReference type="FunFam" id="3.30.70.1730:FF:000005">
    <property type="entry name" value="Ribosome assembly factor mrt4"/>
    <property type="match status" value="1"/>
</dbReference>
<dbReference type="OrthoDB" id="10262308at2759"/>
<dbReference type="FunCoup" id="A0A0C3D7M4">
    <property type="interactions" value="698"/>
</dbReference>
<dbReference type="GO" id="GO:0003723">
    <property type="term" value="F:RNA binding"/>
    <property type="evidence" value="ECO:0007669"/>
    <property type="project" value="TreeGrafter"/>
</dbReference>
<dbReference type="GO" id="GO:0000027">
    <property type="term" value="P:ribosomal large subunit assembly"/>
    <property type="evidence" value="ECO:0007669"/>
    <property type="project" value="InterPro"/>
</dbReference>
<evidence type="ECO:0000259" key="8">
    <source>
        <dbReference type="Pfam" id="PF17777"/>
    </source>
</evidence>
<feature type="domain" description="Large ribosomal subunit protein uL10-like insertion" evidence="8">
    <location>
        <begin position="126"/>
        <end position="203"/>
    </location>
</feature>
<dbReference type="GO" id="GO:0000956">
    <property type="term" value="P:nuclear-transcribed mRNA catabolic process"/>
    <property type="evidence" value="ECO:0007669"/>
    <property type="project" value="TreeGrafter"/>
</dbReference>
<dbReference type="AlphaFoldDB" id="A0A0C3D7M4"/>
<evidence type="ECO:0000256" key="5">
    <source>
        <dbReference type="ARBA" id="ARBA00023242"/>
    </source>
</evidence>